<dbReference type="AlphaFoldDB" id="A0A7S2XFC4"/>
<evidence type="ECO:0000256" key="1">
    <source>
        <dbReference type="SAM" id="MobiDB-lite"/>
    </source>
</evidence>
<feature type="region of interest" description="Disordered" evidence="1">
    <location>
        <begin position="86"/>
        <end position="108"/>
    </location>
</feature>
<reference evidence="2" key="1">
    <citation type="submission" date="2021-01" db="EMBL/GenBank/DDBJ databases">
        <authorList>
            <person name="Corre E."/>
            <person name="Pelletier E."/>
            <person name="Niang G."/>
            <person name="Scheremetjew M."/>
            <person name="Finn R."/>
            <person name="Kale V."/>
            <person name="Holt S."/>
            <person name="Cochrane G."/>
            <person name="Meng A."/>
            <person name="Brown T."/>
            <person name="Cohen L."/>
        </authorList>
    </citation>
    <scope>NUCLEOTIDE SEQUENCE</scope>
    <source>
        <strain evidence="2">CCMP622</strain>
    </source>
</reference>
<proteinExistence type="predicted"/>
<gene>
    <name evidence="2" type="ORF">LSP00402_LOCUS14141</name>
</gene>
<protein>
    <submittedName>
        <fullName evidence="2">Uncharacterized protein</fullName>
    </submittedName>
</protein>
<evidence type="ECO:0000313" key="2">
    <source>
        <dbReference type="EMBL" id="CAD9770156.1"/>
    </source>
</evidence>
<name>A0A7S2XFC4_9EUKA</name>
<sequence length="108" mass="12224">MGMPRIISCIGGKAGNLTKILQDFDIDVCQVRMDVRADCGRTFKVTPDVKAAIRRKEMTLSIAGQKRMERTKARIEKYKNRGFTLLPTCTPSKEEQEMTEKKATAEEL</sequence>
<dbReference type="EMBL" id="HBHP01022724">
    <property type="protein sequence ID" value="CAD9770156.1"/>
    <property type="molecule type" value="Transcribed_RNA"/>
</dbReference>
<organism evidence="2">
    <name type="scientific">Lotharella oceanica</name>
    <dbReference type="NCBI Taxonomy" id="641309"/>
    <lineage>
        <taxon>Eukaryota</taxon>
        <taxon>Sar</taxon>
        <taxon>Rhizaria</taxon>
        <taxon>Cercozoa</taxon>
        <taxon>Chlorarachniophyceae</taxon>
        <taxon>Lotharella</taxon>
    </lineage>
</organism>
<feature type="compositionally biased region" description="Basic and acidic residues" evidence="1">
    <location>
        <begin position="92"/>
        <end position="108"/>
    </location>
</feature>
<accession>A0A7S2XFC4</accession>